<dbReference type="InterPro" id="IPR001932">
    <property type="entry name" value="PPM-type_phosphatase-like_dom"/>
</dbReference>
<dbReference type="Gene3D" id="3.60.40.10">
    <property type="entry name" value="PPM-type phosphatase domain"/>
    <property type="match status" value="1"/>
</dbReference>
<reference evidence="3" key="1">
    <citation type="submission" date="2013-04" db="EMBL/GenBank/DDBJ databases">
        <authorList>
            <person name="Harkins D.M."/>
            <person name="Durkin A.S."/>
            <person name="Selengut J.D."/>
            <person name="Sanka R."/>
            <person name="DePew J."/>
            <person name="Purushe J."/>
            <person name="Ahmed A."/>
            <person name="van der Linden H."/>
            <person name="Goris M.G.A."/>
            <person name="Hartskeerl R.A."/>
            <person name="Vinetz J.M."/>
            <person name="Sutton G.G."/>
            <person name="Nelson W.C."/>
            <person name="Fouts D.E."/>
        </authorList>
    </citation>
    <scope>NUCLEOTIDE SEQUENCE [LARGE SCALE GENOMIC DNA]</scope>
    <source>
        <strain evidence="3">BUT 6</strain>
    </source>
</reference>
<dbReference type="InterPro" id="IPR041664">
    <property type="entry name" value="AAA_16"/>
</dbReference>
<dbReference type="PANTHER" id="PTHR43642">
    <property type="entry name" value="HYBRID SIGNAL TRANSDUCTION HISTIDINE KINASE G"/>
    <property type="match status" value="1"/>
</dbReference>
<gene>
    <name evidence="3" type="ORF">LEP1GSC058_0313</name>
</gene>
<dbReference type="Gene3D" id="3.40.50.300">
    <property type="entry name" value="P-loop containing nucleotide triphosphate hydrolases"/>
    <property type="match status" value="1"/>
</dbReference>
<dbReference type="InterPro" id="IPR011009">
    <property type="entry name" value="Kinase-like_dom_sf"/>
</dbReference>
<dbReference type="Proteomes" id="UP000014540">
    <property type="component" value="Unassembled WGS sequence"/>
</dbReference>
<dbReference type="SUPFAM" id="SSF56112">
    <property type="entry name" value="Protein kinase-like (PK-like)"/>
    <property type="match status" value="1"/>
</dbReference>
<dbReference type="OrthoDB" id="9801841at2"/>
<dbReference type="Pfam" id="PF13191">
    <property type="entry name" value="AAA_16"/>
    <property type="match status" value="1"/>
</dbReference>
<keyword evidence="4" id="KW-1185">Reference proteome</keyword>
<dbReference type="InterPro" id="IPR011990">
    <property type="entry name" value="TPR-like_helical_dom_sf"/>
</dbReference>
<dbReference type="SUPFAM" id="SSF52540">
    <property type="entry name" value="P-loop containing nucleoside triphosphate hydrolases"/>
    <property type="match status" value="1"/>
</dbReference>
<dbReference type="InterPro" id="IPR027417">
    <property type="entry name" value="P-loop_NTPase"/>
</dbReference>
<evidence type="ECO:0000256" key="1">
    <source>
        <dbReference type="SAM" id="Coils"/>
    </source>
</evidence>
<dbReference type="SMART" id="SM00065">
    <property type="entry name" value="GAF"/>
    <property type="match status" value="1"/>
</dbReference>
<dbReference type="Pfam" id="PF00069">
    <property type="entry name" value="Pkinase"/>
    <property type="match status" value="1"/>
</dbReference>
<evidence type="ECO:0000313" key="4">
    <source>
        <dbReference type="Proteomes" id="UP000014540"/>
    </source>
</evidence>
<name>S3V5L2_9LEPT</name>
<dbReference type="Gene3D" id="3.30.450.40">
    <property type="match status" value="1"/>
</dbReference>
<proteinExistence type="predicted"/>
<dbReference type="Pfam" id="PF01590">
    <property type="entry name" value="GAF"/>
    <property type="match status" value="1"/>
</dbReference>
<evidence type="ECO:0000259" key="2">
    <source>
        <dbReference type="PROSITE" id="PS50011"/>
    </source>
</evidence>
<dbReference type="PANTHER" id="PTHR43642:SF1">
    <property type="entry name" value="HYBRID SIGNAL TRANSDUCTION HISTIDINE KINASE G"/>
    <property type="match status" value="1"/>
</dbReference>
<dbReference type="InterPro" id="IPR008271">
    <property type="entry name" value="Ser/Thr_kinase_AS"/>
</dbReference>
<dbReference type="InterPro" id="IPR053159">
    <property type="entry name" value="Hybrid_Histidine_Kinase"/>
</dbReference>
<dbReference type="GO" id="GO:0004672">
    <property type="term" value="F:protein kinase activity"/>
    <property type="evidence" value="ECO:0007669"/>
    <property type="project" value="InterPro"/>
</dbReference>
<dbReference type="InterPro" id="IPR036457">
    <property type="entry name" value="PPM-type-like_dom_sf"/>
</dbReference>
<protein>
    <submittedName>
        <fullName evidence="3">AAA ATPase domain protein</fullName>
    </submittedName>
</protein>
<dbReference type="Gene3D" id="1.10.510.10">
    <property type="entry name" value="Transferase(Phosphotransferase) domain 1"/>
    <property type="match status" value="1"/>
</dbReference>
<feature type="coiled-coil region" evidence="1">
    <location>
        <begin position="1496"/>
        <end position="1523"/>
    </location>
</feature>
<dbReference type="STRING" id="1193011.LEP1GSC058_0313"/>
<dbReference type="SUPFAM" id="SSF48452">
    <property type="entry name" value="TPR-like"/>
    <property type="match status" value="1"/>
</dbReference>
<dbReference type="PROSITE" id="PS00108">
    <property type="entry name" value="PROTEIN_KINASE_ST"/>
    <property type="match status" value="1"/>
</dbReference>
<keyword evidence="1" id="KW-0175">Coiled coil</keyword>
<dbReference type="InterPro" id="IPR003018">
    <property type="entry name" value="GAF"/>
</dbReference>
<organism evidence="3 4">
    <name type="scientific">Leptospira fainei serovar Hurstbridge str. BUT 6</name>
    <dbReference type="NCBI Taxonomy" id="1193011"/>
    <lineage>
        <taxon>Bacteria</taxon>
        <taxon>Pseudomonadati</taxon>
        <taxon>Spirochaetota</taxon>
        <taxon>Spirochaetia</taxon>
        <taxon>Leptospirales</taxon>
        <taxon>Leptospiraceae</taxon>
        <taxon>Leptospira</taxon>
    </lineage>
</organism>
<dbReference type="SMART" id="SM00220">
    <property type="entry name" value="S_TKc"/>
    <property type="match status" value="1"/>
</dbReference>
<accession>S3V5L2</accession>
<dbReference type="GO" id="GO:0005524">
    <property type="term" value="F:ATP binding"/>
    <property type="evidence" value="ECO:0007669"/>
    <property type="project" value="InterPro"/>
</dbReference>
<dbReference type="PROSITE" id="PS50011">
    <property type="entry name" value="PROTEIN_KINASE_DOM"/>
    <property type="match status" value="1"/>
</dbReference>
<comment type="caution">
    <text evidence="3">The sequence shown here is derived from an EMBL/GenBank/DDBJ whole genome shotgun (WGS) entry which is preliminary data.</text>
</comment>
<dbReference type="RefSeq" id="WP_016548043.1">
    <property type="nucleotide sequence ID" value="NZ_AKWZ02000002.1"/>
</dbReference>
<dbReference type="Pfam" id="PF07228">
    <property type="entry name" value="SpoIIE"/>
    <property type="match status" value="1"/>
</dbReference>
<dbReference type="CDD" id="cd14014">
    <property type="entry name" value="STKc_PknB_like"/>
    <property type="match status" value="1"/>
</dbReference>
<dbReference type="InterPro" id="IPR000719">
    <property type="entry name" value="Prot_kinase_dom"/>
</dbReference>
<dbReference type="EMBL" id="AKWZ02000002">
    <property type="protein sequence ID" value="EPG75929.1"/>
    <property type="molecule type" value="Genomic_DNA"/>
</dbReference>
<feature type="domain" description="Protein kinase" evidence="2">
    <location>
        <begin position="5"/>
        <end position="268"/>
    </location>
</feature>
<dbReference type="Gene3D" id="1.25.40.10">
    <property type="entry name" value="Tetratricopeptide repeat domain"/>
    <property type="match status" value="1"/>
</dbReference>
<dbReference type="SUPFAM" id="SSF55781">
    <property type="entry name" value="GAF domain-like"/>
    <property type="match status" value="1"/>
</dbReference>
<evidence type="ECO:0000313" key="3">
    <source>
        <dbReference type="EMBL" id="EPG75929.1"/>
    </source>
</evidence>
<dbReference type="InterPro" id="IPR029016">
    <property type="entry name" value="GAF-like_dom_sf"/>
</dbReference>
<sequence>MLDDFDIIETIQENSSTNVYRAVSKTDRSLSFIIKVLAAEYPDTRDIARIRHEYELSKELTIEGVVKPLELRRHGNGYALILINLNGISLQNIIRKGKSSSLSFLEIAIPLSKILGEIHLQGVIHKDIKPANIIVNDDRSVYITDFGLSTRLSREKARYSATATMEGTLAYIAPEQTGRMNRSTDNRSDLYSLGITFYEMLTGAPPFKSDDAIDLIHSHIAKVPPSPHELDSSVEHQLSNIVMKLISKAAEDRYQSALGLAADLERCLRNLNQGGEISEFPLGLEDSSGSLQIPQKLYGRSEEIEILLGAFERVSQGASELLLVRGYSGVGKSALVHEVHKPITEKKGLFISGKFDQFQRDIPYYAIRFALKDLCEYLATESEDVLENWKTIILNALQPNASVLIDIVPELELIIGKQPAVPELGAQESINRLNQVFQSFIRAISNREHPLVIFVDDLQWADSGSLNLIKILLTGAEEKYFLLIGAFRENEVDGTHAFSLTIDEIRKSGSSVRSIALNPLKSEHVRDLTMESLASTDRELLTPLSDLIYSKTGGNAFFVNEFLKNLYEDNLIYFDFAKRKWIWDIRSIESKNVTSNVVDLMSQKIGRLPEETRRILQLGSCVGSQFSLKIISIVYEKNEQDTLIDLWKSVEEGLILPLDNNYKLLQRTSPENKADPDRQKFEIDIMLDTNFQFLHDKVQEAAYSGIGEEHKKKVHLTIGRLLLDRTESSQLPERIFSIVNQFNLGSGLLVEDSEKNKLTELNLFAGKKAKHSSAYNSAINFFKQGISLLNETHWKNQYEISFELYSEKAACEYSAALLEDCERDVKIVLENAIGQDHKTAIYQIYLNLLYQLNRHREGIEIGIEALKYLGITIPKNVKKAHIALLYARFRIRLGAKKARDLVELPEITDKRVFNVCAIIYDLVPSSYQVFPDLMGYISLLMALHCLKYGNSIYSGFAYAMTAVIMSGVTKELEGAFKFAELAETLSEKYYDIGVKAKVHFAIGNFNIHWVLPMREHKWYVDTALKTALEAGTINWADYSMTFSRIQSIFFTDKNLESILEENEKIYEMYLKHKDREVILNHYFILNFLNNLTINDNNSADPYSFNEEDYEREMLTPGNFTIRTYYHTLKMIQSFMHENWEAALSHGWKGFRIVLEVLGNMLDFQLRYYFVLSCLSYQISTKKSLSLKFRLAYKLNRFLLRYYSKKNPVNFLAHDLLVSALEAQLEGRQNQAGAYFEKAVKESHLAGFSINEALVNEYTAKFYIANDIEKAATAYMTEAVYLYSSWGATAKVKQLEENYGHYIRKSNSAKKMDSISLRETHSSTDNNRSNTLDLTTILKASQAVSGEIRLDKLLSELMQNLIQNTGAEKGLLVLEENRNWVIRAEGSANGTIDVLSSELLLQSKKIPRTIINYVLRSKQPIVLSRAWLDIQFQNDPYIIEVKPQSILCAPIMNQGRLSGAVYLENRLTADAFTPDRLQVVNILSSQAAISLENSLLYENLEQKVRERTEELSRLLLEIQELKHQQDADYFLTSLLLEPLGENKTGGENVKIDFFLRQKKHFTYKNKEYSIGGDLCGAHNIFLKNRKYTVFMNADAMGKSIQGAAGALITGSVFESIIQRTKLSEYWQNFLPEQWIRNSFTELQKVFENLEGTMLISILIGAVDELTGTVYTINSDYPAPILFRKGKAQHLPPSNFFLKLGVNPFIINENNKSKAQKIAHYLSVDIFTLRDGDILITGSDGKDDINLHSGEDGFLEKNQDENMILRLIEESNGDLEKLYESIREKGELTDDLSLMRLAFRKFGKSKTVITRNIIQTLDIFRQKQIANDWEGAIVELKKSYKLGYKHPSLLRTMARLYYKLKKFRAASLFAHRYFLLEPADNSNLFLLSLSLFQIGRISRALETAECLVLRKREHAGYLVHYANILATTGDKTAESILQRAELSDPNLPSISKLRKKINEKVNLARHTRNDFRFPMIAGSR</sequence>